<evidence type="ECO:0000313" key="1">
    <source>
        <dbReference type="EMBL" id="GMN54604.1"/>
    </source>
</evidence>
<name>A0AA88AKZ8_FICCA</name>
<dbReference type="EMBL" id="BTGU01000052">
    <property type="protein sequence ID" value="GMN54604.1"/>
    <property type="molecule type" value="Genomic_DNA"/>
</dbReference>
<dbReference type="Proteomes" id="UP001187192">
    <property type="component" value="Unassembled WGS sequence"/>
</dbReference>
<evidence type="ECO:0000313" key="2">
    <source>
        <dbReference type="Proteomes" id="UP001187192"/>
    </source>
</evidence>
<comment type="caution">
    <text evidence="1">The sequence shown here is derived from an EMBL/GenBank/DDBJ whole genome shotgun (WGS) entry which is preliminary data.</text>
</comment>
<reference evidence="1" key="1">
    <citation type="submission" date="2023-07" db="EMBL/GenBank/DDBJ databases">
        <title>draft genome sequence of fig (Ficus carica).</title>
        <authorList>
            <person name="Takahashi T."/>
            <person name="Nishimura K."/>
        </authorList>
    </citation>
    <scope>NUCLEOTIDE SEQUENCE</scope>
</reference>
<organism evidence="1 2">
    <name type="scientific">Ficus carica</name>
    <name type="common">Common fig</name>
    <dbReference type="NCBI Taxonomy" id="3494"/>
    <lineage>
        <taxon>Eukaryota</taxon>
        <taxon>Viridiplantae</taxon>
        <taxon>Streptophyta</taxon>
        <taxon>Embryophyta</taxon>
        <taxon>Tracheophyta</taxon>
        <taxon>Spermatophyta</taxon>
        <taxon>Magnoliopsida</taxon>
        <taxon>eudicotyledons</taxon>
        <taxon>Gunneridae</taxon>
        <taxon>Pentapetalae</taxon>
        <taxon>rosids</taxon>
        <taxon>fabids</taxon>
        <taxon>Rosales</taxon>
        <taxon>Moraceae</taxon>
        <taxon>Ficeae</taxon>
        <taxon>Ficus</taxon>
    </lineage>
</organism>
<dbReference type="AlphaFoldDB" id="A0AA88AKZ8"/>
<gene>
    <name evidence="1" type="ORF">TIFTF001_023740</name>
</gene>
<keyword evidence="2" id="KW-1185">Reference proteome</keyword>
<protein>
    <submittedName>
        <fullName evidence="1">Uncharacterized protein</fullName>
    </submittedName>
</protein>
<accession>A0AA88AKZ8</accession>
<proteinExistence type="predicted"/>
<sequence>MRAHKRNIVTVGKSKTRMGHWVRICHRPSVRLGSVGHGSLQRVFPMGSSPLGHRPGARP</sequence>